<feature type="transmembrane region" description="Helical" evidence="1">
    <location>
        <begin position="20"/>
        <end position="45"/>
    </location>
</feature>
<gene>
    <name evidence="2" type="ORF">FUT82_00105</name>
</gene>
<sequence>MSNAVFALYKKELYHLAISPVPFAALLIMQLGLAFPFIGMSYWFLSGVSELQSFFLNAPFLFCFVIPLLTMNIWSDERKAFTDKLLFSYPVSEQTIAGAKYLALVTVYACILIISSAIPMSVFQLGDFSFSVFLLSYAALFLFGLGLLAISLGIAVFSSYTAVNFLLSFIVILFFSLIQAPLKVYTANTLLAKILLWFAFPVHFESAARGIFDLRDFAFYAILIFFGIQLTTYVLQRKHRI</sequence>
<keyword evidence="1" id="KW-1133">Transmembrane helix</keyword>
<name>A0AAF1DB97_TREPH</name>
<evidence type="ECO:0000256" key="1">
    <source>
        <dbReference type="SAM" id="Phobius"/>
    </source>
</evidence>
<dbReference type="Proteomes" id="UP000323594">
    <property type="component" value="Chromosome"/>
</dbReference>
<evidence type="ECO:0000313" key="3">
    <source>
        <dbReference type="Proteomes" id="UP000323594"/>
    </source>
</evidence>
<accession>A0AAF1DB97</accession>
<feature type="transmembrane region" description="Helical" evidence="1">
    <location>
        <begin position="130"/>
        <end position="154"/>
    </location>
</feature>
<dbReference type="EMBL" id="CP042817">
    <property type="protein sequence ID" value="QEJ96564.1"/>
    <property type="molecule type" value="Genomic_DNA"/>
</dbReference>
<keyword evidence="1" id="KW-0472">Membrane</keyword>
<dbReference type="RefSeq" id="WP_002696140.1">
    <property type="nucleotide sequence ID" value="NZ_CP042813.1"/>
</dbReference>
<proteinExistence type="predicted"/>
<dbReference type="GeneID" id="57751716"/>
<feature type="transmembrane region" description="Helical" evidence="1">
    <location>
        <begin position="217"/>
        <end position="235"/>
    </location>
</feature>
<reference evidence="2 3" key="1">
    <citation type="submission" date="2019-08" db="EMBL/GenBank/DDBJ databases">
        <authorList>
            <person name="Kuhnert P."/>
        </authorList>
    </citation>
    <scope>NUCLEOTIDE SEQUENCE [LARGE SCALE GENOMIC DNA]</scope>
    <source>
        <strain evidence="2 3">B36.5</strain>
    </source>
</reference>
<keyword evidence="1" id="KW-0812">Transmembrane</keyword>
<feature type="transmembrane region" description="Helical" evidence="1">
    <location>
        <begin position="160"/>
        <end position="178"/>
    </location>
</feature>
<feature type="transmembrane region" description="Helical" evidence="1">
    <location>
        <begin position="54"/>
        <end position="75"/>
    </location>
</feature>
<protein>
    <recommendedName>
        <fullName evidence="4">ABC transporter permease</fullName>
    </recommendedName>
</protein>
<dbReference type="AlphaFoldDB" id="A0AAF1DB97"/>
<organism evidence="2 3">
    <name type="scientific">Treponema phagedenis</name>
    <dbReference type="NCBI Taxonomy" id="162"/>
    <lineage>
        <taxon>Bacteria</taxon>
        <taxon>Pseudomonadati</taxon>
        <taxon>Spirochaetota</taxon>
        <taxon>Spirochaetia</taxon>
        <taxon>Spirochaetales</taxon>
        <taxon>Treponemataceae</taxon>
        <taxon>Treponema</taxon>
    </lineage>
</organism>
<evidence type="ECO:0008006" key="4">
    <source>
        <dbReference type="Google" id="ProtNLM"/>
    </source>
</evidence>
<evidence type="ECO:0000313" key="2">
    <source>
        <dbReference type="EMBL" id="QEJ96564.1"/>
    </source>
</evidence>
<feature type="transmembrane region" description="Helical" evidence="1">
    <location>
        <begin position="95"/>
        <end position="118"/>
    </location>
</feature>